<dbReference type="Proteomes" id="UP001430953">
    <property type="component" value="Unassembled WGS sequence"/>
</dbReference>
<organism evidence="1 2">
    <name type="scientific">Cardiocondyla obscurior</name>
    <dbReference type="NCBI Taxonomy" id="286306"/>
    <lineage>
        <taxon>Eukaryota</taxon>
        <taxon>Metazoa</taxon>
        <taxon>Ecdysozoa</taxon>
        <taxon>Arthropoda</taxon>
        <taxon>Hexapoda</taxon>
        <taxon>Insecta</taxon>
        <taxon>Pterygota</taxon>
        <taxon>Neoptera</taxon>
        <taxon>Endopterygota</taxon>
        <taxon>Hymenoptera</taxon>
        <taxon>Apocrita</taxon>
        <taxon>Aculeata</taxon>
        <taxon>Formicoidea</taxon>
        <taxon>Formicidae</taxon>
        <taxon>Myrmicinae</taxon>
        <taxon>Cardiocondyla</taxon>
    </lineage>
</organism>
<protein>
    <submittedName>
        <fullName evidence="1">Uncharacterized protein</fullName>
    </submittedName>
</protein>
<gene>
    <name evidence="1" type="ORF">PUN28_005141</name>
</gene>
<accession>A0AAW2GGA0</accession>
<name>A0AAW2GGA0_9HYME</name>
<sequence>MKLLIFSSDIDYHPTNCAYESAEFSRISVGYSNQGGSYRQTTKRRLFFSIPFASADVAIELTAAAGLQTFRKRHIFLIR</sequence>
<keyword evidence="2" id="KW-1185">Reference proteome</keyword>
<dbReference type="AlphaFoldDB" id="A0AAW2GGA0"/>
<dbReference type="EMBL" id="JADYXP020000004">
    <property type="protein sequence ID" value="KAL0126578.1"/>
    <property type="molecule type" value="Genomic_DNA"/>
</dbReference>
<reference evidence="1 2" key="1">
    <citation type="submission" date="2023-03" db="EMBL/GenBank/DDBJ databases">
        <title>High recombination rates correlate with genetic variation in Cardiocondyla obscurior ants.</title>
        <authorList>
            <person name="Errbii M."/>
        </authorList>
    </citation>
    <scope>NUCLEOTIDE SEQUENCE [LARGE SCALE GENOMIC DNA]</scope>
    <source>
        <strain evidence="1">Alpha-2009</strain>
        <tissue evidence="1">Whole body</tissue>
    </source>
</reference>
<evidence type="ECO:0000313" key="1">
    <source>
        <dbReference type="EMBL" id="KAL0126578.1"/>
    </source>
</evidence>
<comment type="caution">
    <text evidence="1">The sequence shown here is derived from an EMBL/GenBank/DDBJ whole genome shotgun (WGS) entry which is preliminary data.</text>
</comment>
<evidence type="ECO:0000313" key="2">
    <source>
        <dbReference type="Proteomes" id="UP001430953"/>
    </source>
</evidence>
<proteinExistence type="predicted"/>